<reference evidence="1 2" key="1">
    <citation type="submission" date="2024-09" db="EMBL/GenBank/DDBJ databases">
        <title>Rethinking Asexuality: The Enigmatic Case of Functional Sexual Genes in Lepraria (Stereocaulaceae).</title>
        <authorList>
            <person name="Doellman M."/>
            <person name="Sun Y."/>
            <person name="Barcenas-Pena A."/>
            <person name="Lumbsch H.T."/>
            <person name="Grewe F."/>
        </authorList>
    </citation>
    <scope>NUCLEOTIDE SEQUENCE [LARGE SCALE GENOMIC DNA]</scope>
    <source>
        <strain evidence="1 2">Mercado 3170</strain>
    </source>
</reference>
<comment type="caution">
    <text evidence="1">The sequence shown here is derived from an EMBL/GenBank/DDBJ whole genome shotgun (WGS) entry which is preliminary data.</text>
</comment>
<accession>A0ABR4AIH4</accession>
<name>A0ABR4AIH4_9LECA</name>
<sequence length="292" mass="33278">MAGLSHGSGQREVPLAKKSSQAAITSNEQHFDFLGLPLEIRDMVYDYIYIEDKTQLAQDESAISKATFPHLSCSMHLVCKTTKIDIDAFLKRRKRHIPITLCHSVHTIYDKSNALLQKRLRCPTAGNVHLSLFPGLDPSTRSEDVVRAVLGCVYEIRKAPVSVPKRELYVNLQYFITQPRLRRSNEIRVCIDAMALKISRIEGFLENVVRPRIEAALLNYQTALDDPECIYRAFCTLEHAAYLQCMDHVINVSDDESPQFTSDDRRPRLIAVKGIDPRPLMDWKAELRRLAS</sequence>
<organism evidence="1 2">
    <name type="scientific">Stereocaulon virgatum</name>
    <dbReference type="NCBI Taxonomy" id="373712"/>
    <lineage>
        <taxon>Eukaryota</taxon>
        <taxon>Fungi</taxon>
        <taxon>Dikarya</taxon>
        <taxon>Ascomycota</taxon>
        <taxon>Pezizomycotina</taxon>
        <taxon>Lecanoromycetes</taxon>
        <taxon>OSLEUM clade</taxon>
        <taxon>Lecanoromycetidae</taxon>
        <taxon>Lecanorales</taxon>
        <taxon>Lecanorineae</taxon>
        <taxon>Stereocaulaceae</taxon>
        <taxon>Stereocaulon</taxon>
    </lineage>
</organism>
<dbReference type="EMBL" id="JBEFKJ010000006">
    <property type="protein sequence ID" value="KAL2045577.1"/>
    <property type="molecule type" value="Genomic_DNA"/>
</dbReference>
<gene>
    <name evidence="1" type="ORF">N7G274_002005</name>
</gene>
<protein>
    <submittedName>
        <fullName evidence="1">Uncharacterized protein</fullName>
    </submittedName>
</protein>
<keyword evidence="2" id="KW-1185">Reference proteome</keyword>
<evidence type="ECO:0000313" key="1">
    <source>
        <dbReference type="EMBL" id="KAL2045577.1"/>
    </source>
</evidence>
<dbReference type="Proteomes" id="UP001590950">
    <property type="component" value="Unassembled WGS sequence"/>
</dbReference>
<evidence type="ECO:0000313" key="2">
    <source>
        <dbReference type="Proteomes" id="UP001590950"/>
    </source>
</evidence>
<proteinExistence type="predicted"/>